<accession>A0A9X2BB36</accession>
<evidence type="ECO:0000313" key="3">
    <source>
        <dbReference type="EMBL" id="MCJ8212026.1"/>
    </source>
</evidence>
<comment type="caution">
    <text evidence="3">The sequence shown here is derived from an EMBL/GenBank/DDBJ whole genome shotgun (WGS) entry which is preliminary data.</text>
</comment>
<dbReference type="InterPro" id="IPR036890">
    <property type="entry name" value="HATPase_C_sf"/>
</dbReference>
<dbReference type="AlphaFoldDB" id="A0A9X2BB36"/>
<keyword evidence="3" id="KW-0418">Kinase</keyword>
<dbReference type="GO" id="GO:0016020">
    <property type="term" value="C:membrane"/>
    <property type="evidence" value="ECO:0007669"/>
    <property type="project" value="InterPro"/>
</dbReference>
<keyword evidence="1" id="KW-0812">Transmembrane</keyword>
<dbReference type="InterPro" id="IPR010559">
    <property type="entry name" value="Sig_transdc_His_kin_internal"/>
</dbReference>
<feature type="domain" description="Signal transduction histidine kinase internal region" evidence="2">
    <location>
        <begin position="168"/>
        <end position="247"/>
    </location>
</feature>
<dbReference type="PANTHER" id="PTHR34220">
    <property type="entry name" value="SENSOR HISTIDINE KINASE YPDA"/>
    <property type="match status" value="1"/>
</dbReference>
<protein>
    <submittedName>
        <fullName evidence="3">Histidine kinase</fullName>
    </submittedName>
</protein>
<reference evidence="3" key="1">
    <citation type="submission" date="2022-04" db="EMBL/GenBank/DDBJ databases">
        <title>Mucilaginibacter sp. RS28 isolated from freshwater.</title>
        <authorList>
            <person name="Ko S.-R."/>
        </authorList>
    </citation>
    <scope>NUCLEOTIDE SEQUENCE</scope>
    <source>
        <strain evidence="3">RS28</strain>
    </source>
</reference>
<organism evidence="3 4">
    <name type="scientific">Mucilaginibacter straminoryzae</name>
    <dbReference type="NCBI Taxonomy" id="2932774"/>
    <lineage>
        <taxon>Bacteria</taxon>
        <taxon>Pseudomonadati</taxon>
        <taxon>Bacteroidota</taxon>
        <taxon>Sphingobacteriia</taxon>
        <taxon>Sphingobacteriales</taxon>
        <taxon>Sphingobacteriaceae</taxon>
        <taxon>Mucilaginibacter</taxon>
    </lineage>
</organism>
<proteinExistence type="predicted"/>
<feature type="transmembrane region" description="Helical" evidence="1">
    <location>
        <begin position="17"/>
        <end position="37"/>
    </location>
</feature>
<name>A0A9X2BB36_9SPHI</name>
<feature type="transmembrane region" description="Helical" evidence="1">
    <location>
        <begin position="79"/>
        <end position="102"/>
    </location>
</feature>
<dbReference type="Proteomes" id="UP001139450">
    <property type="component" value="Unassembled WGS sequence"/>
</dbReference>
<dbReference type="RefSeq" id="WP_245133212.1">
    <property type="nucleotide sequence ID" value="NZ_JALJEJ010000016.1"/>
</dbReference>
<dbReference type="PANTHER" id="PTHR34220:SF7">
    <property type="entry name" value="SENSOR HISTIDINE KINASE YPDA"/>
    <property type="match status" value="1"/>
</dbReference>
<feature type="transmembrane region" description="Helical" evidence="1">
    <location>
        <begin position="49"/>
        <end position="67"/>
    </location>
</feature>
<dbReference type="Pfam" id="PF06580">
    <property type="entry name" value="His_kinase"/>
    <property type="match status" value="1"/>
</dbReference>
<dbReference type="GO" id="GO:0000155">
    <property type="term" value="F:phosphorelay sensor kinase activity"/>
    <property type="evidence" value="ECO:0007669"/>
    <property type="project" value="InterPro"/>
</dbReference>
<dbReference type="InterPro" id="IPR050640">
    <property type="entry name" value="Bact_2-comp_sensor_kinase"/>
</dbReference>
<keyword evidence="4" id="KW-1185">Reference proteome</keyword>
<evidence type="ECO:0000313" key="4">
    <source>
        <dbReference type="Proteomes" id="UP001139450"/>
    </source>
</evidence>
<keyword evidence="1" id="KW-1133">Transmembrane helix</keyword>
<dbReference type="Gene3D" id="3.30.565.10">
    <property type="entry name" value="Histidine kinase-like ATPase, C-terminal domain"/>
    <property type="match status" value="1"/>
</dbReference>
<evidence type="ECO:0000256" key="1">
    <source>
        <dbReference type="SAM" id="Phobius"/>
    </source>
</evidence>
<keyword evidence="3" id="KW-0808">Transferase</keyword>
<keyword evidence="1" id="KW-0472">Membrane</keyword>
<gene>
    <name evidence="3" type="ORF">MUY27_20080</name>
</gene>
<sequence length="381" mass="44012">MGNSKQLTLWGVSLSRIALHVLFWIIAYLLFTSLYALQIKYSTSLRNNLFYVPLHIVYFYALAYWLVPKFVFTGKYVKFVFALLLLMFVITLVSRLVGIYIANPYILEVEKPDNWDFIYESKKPLIRQLLNPVPFANAWKATNMIVWAAIGIKMFKLFYERKQAALQAELNALKGQVHPHFLFNTLNNLYALTLNNSHKSSEVVMGLSEILRYMLYECNTDLVPLKQEVRVLEQYISLEKIRYEERLDVNFTIEGNLDDLLIAPLIMLPFVENAFKHGVSEQTGDAWININLAISGNVLKFKVSNSKPQQVRKDQEKHYGNIGLQNVKKRLELLYPSGYQLRIFDDNEDAYLVVLELTLVPGTVNLKQAQLIGYENTYVGS</sequence>
<evidence type="ECO:0000259" key="2">
    <source>
        <dbReference type="Pfam" id="PF06580"/>
    </source>
</evidence>
<dbReference type="EMBL" id="JALJEJ010000016">
    <property type="protein sequence ID" value="MCJ8212026.1"/>
    <property type="molecule type" value="Genomic_DNA"/>
</dbReference>